<comment type="caution">
    <text evidence="1">The sequence shown here is derived from an EMBL/GenBank/DDBJ whole genome shotgun (WGS) entry which is preliminary data.</text>
</comment>
<sequence>MSLSTNSTREAFVSIPAEPWPKLVIHEFIDSPELGTEANSIVIRDVSATLGSASIPIVGYIDEDCGYGEMEPLVSDADTDIMATPEFLENLT</sequence>
<accession>A0AAD6DL82</accession>
<protein>
    <submittedName>
        <fullName evidence="1">Uncharacterized protein</fullName>
    </submittedName>
</protein>
<name>A0AAD6DL82_9EURO</name>
<dbReference type="GeneID" id="81592459"/>
<proteinExistence type="predicted"/>
<dbReference type="Proteomes" id="UP001213799">
    <property type="component" value="Unassembled WGS sequence"/>
</dbReference>
<dbReference type="RefSeq" id="XP_056747504.1">
    <property type="nucleotide sequence ID" value="XM_056902217.1"/>
</dbReference>
<dbReference type="AlphaFoldDB" id="A0AAD6DL82"/>
<dbReference type="EMBL" id="JAQJAE010000006">
    <property type="protein sequence ID" value="KAJ5588485.1"/>
    <property type="molecule type" value="Genomic_DNA"/>
</dbReference>
<evidence type="ECO:0000313" key="2">
    <source>
        <dbReference type="Proteomes" id="UP001213799"/>
    </source>
</evidence>
<reference evidence="1" key="1">
    <citation type="journal article" date="2023" name="IMA Fungus">
        <title>Comparative genomic study of the Penicillium genus elucidates a diverse pangenome and 15 lateral gene transfer events.</title>
        <authorList>
            <person name="Petersen C."/>
            <person name="Sorensen T."/>
            <person name="Nielsen M.R."/>
            <person name="Sondergaard T.E."/>
            <person name="Sorensen J.L."/>
            <person name="Fitzpatrick D.A."/>
            <person name="Frisvad J.C."/>
            <person name="Nielsen K.L."/>
        </authorList>
    </citation>
    <scope>NUCLEOTIDE SEQUENCE</scope>
    <source>
        <strain evidence="1">IBT 12815</strain>
    </source>
</reference>
<keyword evidence="2" id="KW-1185">Reference proteome</keyword>
<evidence type="ECO:0000313" key="1">
    <source>
        <dbReference type="EMBL" id="KAJ5588485.1"/>
    </source>
</evidence>
<reference evidence="1" key="2">
    <citation type="submission" date="2023-01" db="EMBL/GenBank/DDBJ databases">
        <authorList>
            <person name="Petersen C."/>
        </authorList>
    </citation>
    <scope>NUCLEOTIDE SEQUENCE</scope>
    <source>
        <strain evidence="1">IBT 12815</strain>
    </source>
</reference>
<organism evidence="1 2">
    <name type="scientific">Penicillium hordei</name>
    <dbReference type="NCBI Taxonomy" id="40994"/>
    <lineage>
        <taxon>Eukaryota</taxon>
        <taxon>Fungi</taxon>
        <taxon>Dikarya</taxon>
        <taxon>Ascomycota</taxon>
        <taxon>Pezizomycotina</taxon>
        <taxon>Eurotiomycetes</taxon>
        <taxon>Eurotiomycetidae</taxon>
        <taxon>Eurotiales</taxon>
        <taxon>Aspergillaceae</taxon>
        <taxon>Penicillium</taxon>
    </lineage>
</organism>
<gene>
    <name evidence="1" type="ORF">N7537_011163</name>
</gene>